<comment type="caution">
    <text evidence="2">The sequence shown here is derived from an EMBL/GenBank/DDBJ whole genome shotgun (WGS) entry which is preliminary data.</text>
</comment>
<dbReference type="EMBL" id="LAVV01007913">
    <property type="protein sequence ID" value="KNZ54345.1"/>
    <property type="molecule type" value="Genomic_DNA"/>
</dbReference>
<keyword evidence="3" id="KW-1185">Reference proteome</keyword>
<proteinExistence type="predicted"/>
<dbReference type="Proteomes" id="UP000037035">
    <property type="component" value="Unassembled WGS sequence"/>
</dbReference>
<protein>
    <submittedName>
        <fullName evidence="2">Uncharacterized protein</fullName>
    </submittedName>
</protein>
<reference evidence="2 3" key="1">
    <citation type="submission" date="2015-08" db="EMBL/GenBank/DDBJ databases">
        <title>Next Generation Sequencing and Analysis of the Genome of Puccinia sorghi L Schw, the Causal Agent of Maize Common Rust.</title>
        <authorList>
            <person name="Rochi L."/>
            <person name="Burguener G."/>
            <person name="Darino M."/>
            <person name="Turjanski A."/>
            <person name="Kreff E."/>
            <person name="Dieguez M.J."/>
            <person name="Sacco F."/>
        </authorList>
    </citation>
    <scope>NUCLEOTIDE SEQUENCE [LARGE SCALE GENOMIC DNA]</scope>
    <source>
        <strain evidence="2 3">RO10H11247</strain>
    </source>
</reference>
<organism evidence="2 3">
    <name type="scientific">Puccinia sorghi</name>
    <dbReference type="NCBI Taxonomy" id="27349"/>
    <lineage>
        <taxon>Eukaryota</taxon>
        <taxon>Fungi</taxon>
        <taxon>Dikarya</taxon>
        <taxon>Basidiomycota</taxon>
        <taxon>Pucciniomycotina</taxon>
        <taxon>Pucciniomycetes</taxon>
        <taxon>Pucciniales</taxon>
        <taxon>Pucciniaceae</taxon>
        <taxon>Puccinia</taxon>
    </lineage>
</organism>
<gene>
    <name evidence="2" type="ORF">VP01_2970g2</name>
</gene>
<feature type="region of interest" description="Disordered" evidence="1">
    <location>
        <begin position="44"/>
        <end position="93"/>
    </location>
</feature>
<accession>A0A0L6V2H1</accession>
<sequence>MPRRRSCVFNKPRRKRNVRTGPSVTAQLIELDYLEEASRNVQYANEHRNDAPPSTCHDEDDYDNMEETCSAPPIQSCIPEDPPPTATGGKQLT</sequence>
<dbReference type="AlphaFoldDB" id="A0A0L6V2H1"/>
<dbReference type="VEuPathDB" id="FungiDB:VP01_2970g2"/>
<evidence type="ECO:0000313" key="3">
    <source>
        <dbReference type="Proteomes" id="UP000037035"/>
    </source>
</evidence>
<evidence type="ECO:0000313" key="2">
    <source>
        <dbReference type="EMBL" id="KNZ54345.1"/>
    </source>
</evidence>
<name>A0A0L6V2H1_9BASI</name>
<evidence type="ECO:0000256" key="1">
    <source>
        <dbReference type="SAM" id="MobiDB-lite"/>
    </source>
</evidence>